<sequence length="254" mass="28137">MTPPPSKPTLPSSSQSFHLSALNVLPPPPQPDSGAFLRADRHGTAQELEDIPHHPVSARTSSRSSLGSSTRPSHTSTAADTSGSRLRLGRQTLRWHDRVVRFWTSNVSVTIEEGAHRDHLALERTFLGYLRTSLALVMTGIITAQLFRLQHSSSPNPRIGFVVLGVPLAASFIALGMLVLLLGALRFWRQQRALVKGRVWAGGWELLVIMGMSLAVSLSVGGWGWREADLDRLLPLRLRCWFGWMWIRGRGRCV</sequence>
<keyword evidence="2 6" id="KW-0812">Transmembrane</keyword>
<evidence type="ECO:0000256" key="2">
    <source>
        <dbReference type="ARBA" id="ARBA00022692"/>
    </source>
</evidence>
<evidence type="ECO:0000256" key="3">
    <source>
        <dbReference type="ARBA" id="ARBA00022989"/>
    </source>
</evidence>
<dbReference type="InParanoid" id="A0A177CN44"/>
<dbReference type="EMBL" id="KV441550">
    <property type="protein sequence ID" value="OAG08923.1"/>
    <property type="molecule type" value="Genomic_DNA"/>
</dbReference>
<keyword evidence="4 6" id="KW-0472">Membrane</keyword>
<feature type="transmembrane region" description="Helical" evidence="6">
    <location>
        <begin position="159"/>
        <end position="185"/>
    </location>
</feature>
<accession>A0A177CN44</accession>
<feature type="domain" description="DUF202" evidence="7">
    <location>
        <begin position="117"/>
        <end position="193"/>
    </location>
</feature>
<dbReference type="GeneID" id="28758922"/>
<comment type="subcellular location">
    <subcellularLocation>
        <location evidence="1">Endomembrane system</location>
        <topology evidence="1">Multi-pass membrane protein</topology>
    </subcellularLocation>
</comment>
<dbReference type="InterPro" id="IPR003807">
    <property type="entry name" value="DUF202"/>
</dbReference>
<dbReference type="InterPro" id="IPR052053">
    <property type="entry name" value="IM_YidH-like"/>
</dbReference>
<dbReference type="RefSeq" id="XP_018039288.1">
    <property type="nucleotide sequence ID" value="XM_018175436.1"/>
</dbReference>
<dbReference type="Proteomes" id="UP000077069">
    <property type="component" value="Unassembled WGS sequence"/>
</dbReference>
<feature type="transmembrane region" description="Helical" evidence="6">
    <location>
        <begin position="206"/>
        <end position="225"/>
    </location>
</feature>
<evidence type="ECO:0000313" key="9">
    <source>
        <dbReference type="Proteomes" id="UP000077069"/>
    </source>
</evidence>
<feature type="transmembrane region" description="Helical" evidence="6">
    <location>
        <begin position="126"/>
        <end position="147"/>
    </location>
</feature>
<dbReference type="OrthoDB" id="199599at2759"/>
<dbReference type="GO" id="GO:0012505">
    <property type="term" value="C:endomembrane system"/>
    <property type="evidence" value="ECO:0007669"/>
    <property type="project" value="UniProtKB-SubCell"/>
</dbReference>
<gene>
    <name evidence="8" type="ORF">CC84DRAFT_1115765</name>
</gene>
<keyword evidence="9" id="KW-1185">Reference proteome</keyword>
<feature type="region of interest" description="Disordered" evidence="5">
    <location>
        <begin position="1"/>
        <end position="83"/>
    </location>
</feature>
<dbReference type="Pfam" id="PF02656">
    <property type="entry name" value="DUF202"/>
    <property type="match status" value="1"/>
</dbReference>
<evidence type="ECO:0000256" key="6">
    <source>
        <dbReference type="SAM" id="Phobius"/>
    </source>
</evidence>
<dbReference type="AlphaFoldDB" id="A0A177CN44"/>
<dbReference type="STRING" id="1460663.A0A177CN44"/>
<proteinExistence type="predicted"/>
<organism evidence="8 9">
    <name type="scientific">Paraphaeosphaeria sporulosa</name>
    <dbReference type="NCBI Taxonomy" id="1460663"/>
    <lineage>
        <taxon>Eukaryota</taxon>
        <taxon>Fungi</taxon>
        <taxon>Dikarya</taxon>
        <taxon>Ascomycota</taxon>
        <taxon>Pezizomycotina</taxon>
        <taxon>Dothideomycetes</taxon>
        <taxon>Pleosporomycetidae</taxon>
        <taxon>Pleosporales</taxon>
        <taxon>Massarineae</taxon>
        <taxon>Didymosphaeriaceae</taxon>
        <taxon>Paraphaeosphaeria</taxon>
    </lineage>
</organism>
<dbReference type="PANTHER" id="PTHR34187">
    <property type="entry name" value="FGR18P"/>
    <property type="match status" value="1"/>
</dbReference>
<evidence type="ECO:0000256" key="1">
    <source>
        <dbReference type="ARBA" id="ARBA00004127"/>
    </source>
</evidence>
<protein>
    <recommendedName>
        <fullName evidence="7">DUF202 domain-containing protein</fullName>
    </recommendedName>
</protein>
<dbReference type="PANTHER" id="PTHR34187:SF1">
    <property type="entry name" value="DUF202 DOMAIN-CONTAINING PROTEIN"/>
    <property type="match status" value="1"/>
</dbReference>
<feature type="compositionally biased region" description="Low complexity" evidence="5">
    <location>
        <begin position="57"/>
        <end position="76"/>
    </location>
</feature>
<reference evidence="8 9" key="1">
    <citation type="submission" date="2016-05" db="EMBL/GenBank/DDBJ databases">
        <title>Comparative analysis of secretome profiles of manganese(II)-oxidizing ascomycete fungi.</title>
        <authorList>
            <consortium name="DOE Joint Genome Institute"/>
            <person name="Zeiner C.A."/>
            <person name="Purvine S.O."/>
            <person name="Zink E.M."/>
            <person name="Wu S."/>
            <person name="Pasa-Tolic L."/>
            <person name="Chaput D.L."/>
            <person name="Haridas S."/>
            <person name="Grigoriev I.V."/>
            <person name="Santelli C.M."/>
            <person name="Hansel C.M."/>
        </authorList>
    </citation>
    <scope>NUCLEOTIDE SEQUENCE [LARGE SCALE GENOMIC DNA]</scope>
    <source>
        <strain evidence="8 9">AP3s5-JAC2a</strain>
    </source>
</reference>
<keyword evidence="3 6" id="KW-1133">Transmembrane helix</keyword>
<evidence type="ECO:0000313" key="8">
    <source>
        <dbReference type="EMBL" id="OAG08923.1"/>
    </source>
</evidence>
<evidence type="ECO:0000259" key="7">
    <source>
        <dbReference type="Pfam" id="PF02656"/>
    </source>
</evidence>
<name>A0A177CN44_9PLEO</name>
<evidence type="ECO:0000256" key="5">
    <source>
        <dbReference type="SAM" id="MobiDB-lite"/>
    </source>
</evidence>
<evidence type="ECO:0000256" key="4">
    <source>
        <dbReference type="ARBA" id="ARBA00023136"/>
    </source>
</evidence>